<gene>
    <name evidence="1" type="ORF">GMARGA_LOCUS40396</name>
</gene>
<reference evidence="1 2" key="1">
    <citation type="submission" date="2021-06" db="EMBL/GenBank/DDBJ databases">
        <authorList>
            <person name="Kallberg Y."/>
            <person name="Tangrot J."/>
            <person name="Rosling A."/>
        </authorList>
    </citation>
    <scope>NUCLEOTIDE SEQUENCE [LARGE SCALE GENOMIC DNA]</scope>
    <source>
        <strain evidence="1 2">120-4 pot B 10/14</strain>
    </source>
</reference>
<protein>
    <submittedName>
        <fullName evidence="1">15827_t:CDS:1</fullName>
    </submittedName>
</protein>
<evidence type="ECO:0000313" key="1">
    <source>
        <dbReference type="EMBL" id="CAG8850780.1"/>
    </source>
</evidence>
<comment type="caution">
    <text evidence="1">The sequence shown here is derived from an EMBL/GenBank/DDBJ whole genome shotgun (WGS) entry which is preliminary data.</text>
</comment>
<organism evidence="1 2">
    <name type="scientific">Gigaspora margarita</name>
    <dbReference type="NCBI Taxonomy" id="4874"/>
    <lineage>
        <taxon>Eukaryota</taxon>
        <taxon>Fungi</taxon>
        <taxon>Fungi incertae sedis</taxon>
        <taxon>Mucoromycota</taxon>
        <taxon>Glomeromycotina</taxon>
        <taxon>Glomeromycetes</taxon>
        <taxon>Diversisporales</taxon>
        <taxon>Gigasporaceae</taxon>
        <taxon>Gigaspora</taxon>
    </lineage>
</organism>
<keyword evidence="2" id="KW-1185">Reference proteome</keyword>
<feature type="non-terminal residue" evidence="1">
    <location>
        <position position="1"/>
    </location>
</feature>
<name>A0ABN7X9X1_GIGMA</name>
<dbReference type="SUPFAM" id="SSF56672">
    <property type="entry name" value="DNA/RNA polymerases"/>
    <property type="match status" value="1"/>
</dbReference>
<sequence>IFKYLQKVDLKLNSNKYYFTQKELKFFEYIISAAGILTDPKKVKVVKSFPRPTTLK</sequence>
<evidence type="ECO:0000313" key="2">
    <source>
        <dbReference type="Proteomes" id="UP000789901"/>
    </source>
</evidence>
<dbReference type="EMBL" id="CAJVQB010102784">
    <property type="protein sequence ID" value="CAG8850780.1"/>
    <property type="molecule type" value="Genomic_DNA"/>
</dbReference>
<accession>A0ABN7X9X1</accession>
<dbReference type="Proteomes" id="UP000789901">
    <property type="component" value="Unassembled WGS sequence"/>
</dbReference>
<dbReference type="InterPro" id="IPR043502">
    <property type="entry name" value="DNA/RNA_pol_sf"/>
</dbReference>
<proteinExistence type="predicted"/>